<dbReference type="RefSeq" id="WP_009643352.1">
    <property type="nucleotide sequence ID" value="NZ_JALU01000015.1"/>
</dbReference>
<comment type="subcellular location">
    <subcellularLocation>
        <location evidence="1">Cell envelope</location>
    </subcellularLocation>
</comment>
<dbReference type="InterPro" id="IPR013378">
    <property type="entry name" value="InlB-like_B-rpt"/>
</dbReference>
<dbReference type="GO" id="GO:0030313">
    <property type="term" value="C:cell envelope"/>
    <property type="evidence" value="ECO:0007669"/>
    <property type="project" value="UniProtKB-SubCell"/>
</dbReference>
<reference evidence="2 3" key="1">
    <citation type="submission" date="2014-01" db="EMBL/GenBank/DDBJ databases">
        <authorList>
            <person name="Durkin A.S."/>
            <person name="McCorrison J."/>
            <person name="Torralba M."/>
            <person name="Gillis M."/>
            <person name="Haft D.H."/>
            <person name="Methe B."/>
            <person name="Sutton G."/>
            <person name="Nelson K.E."/>
        </authorList>
    </citation>
    <scope>NUCLEOTIDE SEQUENCE [LARGE SCALE GENOMIC DNA]</scope>
    <source>
        <strain evidence="2 3">ATCC 33093</strain>
    </source>
</reference>
<evidence type="ECO:0000256" key="1">
    <source>
        <dbReference type="ARBA" id="ARBA00004196"/>
    </source>
</evidence>
<name>X8IRF4_9FIRM</name>
<sequence>MGWIYKSGKASAVLATILAVIIVGAFALPKAAAAYTEKDSDLLYSTEKVVMKGMPVQDKDTKKPITEPIKFRYWDATLQEFQGVVTSKNGVLPDVELFKGHHYIFYAEDANYTTYNPNGKGINIYLVMNATGSKAINDRYYAGKGSQIIDAFLMTKRSTPEADPENAKRVDVSLPVFYEKDDSDDFDFGNTKIRFTSDTDVVEVPIKFGYANAKLIEDMNYTVTAVSDDFTLDPFPLTVKDHSEDGRGKAAYMHFSCSAVSYIFLKDKSDAHNKDTTITSTSGNTSITGTNFMKGNYILRDRILNKEIPELKGKDYQVVDIDTINLYRNELSKIAAGDFKVTTKIPAGKTVSKVYYIDKNGTLHEVPSKQDGEKVTFDMHSVGVYNNVILFKDKNAPEFEVSINGYANWKDAHTIEANLSSDDFTIPEGGASHVYLMSYDGSERVYLTKDDQLIKQGNKLIVKLKNKSYHDYNKFTEFGLSVGAIESADGGAMKSAAGAHLGAPVKFTLKSISYEKPLEKEYNAGTIVANITGKNLYFGEPQGTTSSILPEVTINGQFIGSINGQLKFDIKVIDDEHAKITVSNIPENTTGKDQKWAVRINRGWAIPLTPETGGSDYVTIKAKSGTTPTPAEYTVTFNSNDGSAVANQIVKQGDKASKPADPTKNGYIFAGWYADSACTVSFNFDNPITANTTVYAKWTKKPVEPTMYTVAFDSNGGSAVASQTVKDGEKAVIPAVPTKAGHKFDKWMNGAVAYNFDAPVKGNLTLTASWIANTYNVSFDTDGGSAVANQNVKYGDKASKPADPTKKGYVFAGWYTDKGYKAEFDFTKGVMTNTTVYAKWNAEAPQPVAGYKFTDGKDAVWKSGDLKFKVENPDVDKNAAGDKVFDRFLGIEVDGKPVGKANYTTKPGSLEITLKENFLRTLGAGRHSIKVNFRGGESAATNFTVVKAGTAQNGVNGVNKGGTSHNKAVKTGDSSNSFADALVLLLSGSTLAGIAAYRRKRA</sequence>
<comment type="caution">
    <text evidence="2">The sequence shown here is derived from an EMBL/GenBank/DDBJ whole genome shotgun (WGS) entry which is preliminary data.</text>
</comment>
<proteinExistence type="predicted"/>
<evidence type="ECO:0000313" key="2">
    <source>
        <dbReference type="EMBL" id="EUC52688.1"/>
    </source>
</evidence>
<dbReference type="Proteomes" id="UP000022645">
    <property type="component" value="Unassembled WGS sequence"/>
</dbReference>
<organism evidence="2 3">
    <name type="scientific">Mogibacterium timidum ATCC 33093</name>
    <dbReference type="NCBI Taxonomy" id="1401079"/>
    <lineage>
        <taxon>Bacteria</taxon>
        <taxon>Bacillati</taxon>
        <taxon>Bacillota</taxon>
        <taxon>Clostridia</taxon>
        <taxon>Peptostreptococcales</taxon>
        <taxon>Anaerovoracaceae</taxon>
        <taxon>Mogibacterium</taxon>
    </lineage>
</organism>
<dbReference type="Gene3D" id="2.60.40.4270">
    <property type="entry name" value="Listeria-Bacteroides repeat domain"/>
    <property type="match status" value="3"/>
</dbReference>
<protein>
    <submittedName>
        <fullName evidence="2">Repeat, TIGR02543 family</fullName>
    </submittedName>
</protein>
<dbReference type="InterPro" id="IPR042229">
    <property type="entry name" value="Listeria/Bacterioides_rpt_sf"/>
</dbReference>
<evidence type="ECO:0000313" key="3">
    <source>
        <dbReference type="Proteomes" id="UP000022645"/>
    </source>
</evidence>
<dbReference type="EMBL" id="JALU01000015">
    <property type="protein sequence ID" value="EUC52688.1"/>
    <property type="molecule type" value="Genomic_DNA"/>
</dbReference>
<gene>
    <name evidence="2" type="ORF">HMPREF0581_1431</name>
</gene>
<dbReference type="PATRIC" id="fig|1401079.3.peg.669"/>
<dbReference type="AlphaFoldDB" id="X8IRF4"/>
<dbReference type="NCBIfam" id="TIGR02543">
    <property type="entry name" value="List_Bact_rpt"/>
    <property type="match status" value="2"/>
</dbReference>
<dbReference type="Pfam" id="PF09479">
    <property type="entry name" value="Flg_new"/>
    <property type="match status" value="3"/>
</dbReference>
<accession>X8IRF4</accession>